<evidence type="ECO:0008006" key="3">
    <source>
        <dbReference type="Google" id="ProtNLM"/>
    </source>
</evidence>
<accession>W0DNK4</accession>
<gene>
    <name evidence="1" type="ORF">THITH_07490</name>
</gene>
<evidence type="ECO:0000313" key="1">
    <source>
        <dbReference type="EMBL" id="AHF00042.1"/>
    </source>
</evidence>
<dbReference type="Pfam" id="PF06776">
    <property type="entry name" value="IalB"/>
    <property type="match status" value="1"/>
</dbReference>
<dbReference type="AlphaFoldDB" id="W0DNK4"/>
<dbReference type="STRING" id="713585.THITH_07490"/>
<organism evidence="1 2">
    <name type="scientific">Thioalkalivibrio paradoxus ARh 1</name>
    <dbReference type="NCBI Taxonomy" id="713585"/>
    <lineage>
        <taxon>Bacteria</taxon>
        <taxon>Pseudomonadati</taxon>
        <taxon>Pseudomonadota</taxon>
        <taxon>Gammaproteobacteria</taxon>
        <taxon>Chromatiales</taxon>
        <taxon>Ectothiorhodospiraceae</taxon>
        <taxon>Thioalkalivibrio</taxon>
    </lineage>
</organism>
<dbReference type="InterPro" id="IPR010642">
    <property type="entry name" value="Invasion_prot_B"/>
</dbReference>
<name>W0DNK4_9GAMM</name>
<evidence type="ECO:0000313" key="2">
    <source>
        <dbReference type="Proteomes" id="UP000005289"/>
    </source>
</evidence>
<dbReference type="Proteomes" id="UP000005289">
    <property type="component" value="Chromosome"/>
</dbReference>
<sequence length="186" mass="20177">MPRPSARRTAIIPANFPNPARSTIVARLLVIAALVAAPLAAWAQLDGPVRPGPTHQDWQVLCEDDPTGESCFITQTTVDEDDEPVMQVSVGILEGSPAMVIHLPLGLDLRAGVLFEIEDRVQREFPYQTCLPNGCRALAPVDDEMLQAMRAGRTFRIGVVPIGAERFAVIEGSLMGFTAGFREISE</sequence>
<dbReference type="InterPro" id="IPR038696">
    <property type="entry name" value="IalB_sf"/>
</dbReference>
<keyword evidence="2" id="KW-1185">Reference proteome</keyword>
<proteinExistence type="predicted"/>
<protein>
    <recommendedName>
        <fullName evidence="3">Invasion protein</fullName>
    </recommendedName>
</protein>
<dbReference type="Gene3D" id="2.60.40.1880">
    <property type="entry name" value="Invasion associated locus B (IalB) protein"/>
    <property type="match status" value="1"/>
</dbReference>
<reference evidence="1 2" key="1">
    <citation type="submission" date="2013-12" db="EMBL/GenBank/DDBJ databases">
        <authorList>
            <consortium name="DOE Joint Genome Institute"/>
            <person name="Muyzer G."/>
            <person name="Huntemann M."/>
            <person name="Han J."/>
            <person name="Chen A."/>
            <person name="Kyrpides N."/>
            <person name="Mavromatis K."/>
            <person name="Markowitz V."/>
            <person name="Palaniappan K."/>
            <person name="Ivanova N."/>
            <person name="Schaumberg A."/>
            <person name="Pati A."/>
            <person name="Liolios K."/>
            <person name="Nordberg H.P."/>
            <person name="Cantor M.N."/>
            <person name="Hua S.X."/>
            <person name="Woyke T."/>
        </authorList>
    </citation>
    <scope>NUCLEOTIDE SEQUENCE [LARGE SCALE GENOMIC DNA]</scope>
    <source>
        <strain evidence="1 2">ARh 1</strain>
    </source>
</reference>
<dbReference type="HOGENOM" id="CLU_096085_3_0_6"/>
<dbReference type="EMBL" id="CP007029">
    <property type="protein sequence ID" value="AHF00042.1"/>
    <property type="molecule type" value="Genomic_DNA"/>
</dbReference>
<dbReference type="KEGG" id="tti:THITH_07490"/>